<keyword evidence="4" id="KW-0325">Glycoprotein</keyword>
<feature type="region of interest" description="Disordered" evidence="6">
    <location>
        <begin position="347"/>
        <end position="369"/>
    </location>
</feature>
<evidence type="ECO:0000256" key="4">
    <source>
        <dbReference type="ARBA" id="ARBA00023180"/>
    </source>
</evidence>
<gene>
    <name evidence="8" type="ORF">ANCDUO_03740</name>
</gene>
<keyword evidence="3" id="KW-1133">Transmembrane helix</keyword>
<accession>A0A0C2H8R9</accession>
<dbReference type="OrthoDB" id="9990384at2759"/>
<reference evidence="8 9" key="1">
    <citation type="submission" date="2013-12" db="EMBL/GenBank/DDBJ databases">
        <title>Draft genome of the parsitic nematode Ancylostoma duodenale.</title>
        <authorList>
            <person name="Mitreva M."/>
        </authorList>
    </citation>
    <scope>NUCLEOTIDE SEQUENCE [LARGE SCALE GENOMIC DNA]</scope>
    <source>
        <strain evidence="8 9">Zhejiang</strain>
    </source>
</reference>
<organism evidence="8 9">
    <name type="scientific">Ancylostoma duodenale</name>
    <dbReference type="NCBI Taxonomy" id="51022"/>
    <lineage>
        <taxon>Eukaryota</taxon>
        <taxon>Metazoa</taxon>
        <taxon>Ecdysozoa</taxon>
        <taxon>Nematoda</taxon>
        <taxon>Chromadorea</taxon>
        <taxon>Rhabditida</taxon>
        <taxon>Rhabditina</taxon>
        <taxon>Rhabditomorpha</taxon>
        <taxon>Strongyloidea</taxon>
        <taxon>Ancylostomatidae</taxon>
        <taxon>Ancylostomatinae</taxon>
        <taxon>Ancylostoma</taxon>
    </lineage>
</organism>
<proteinExistence type="predicted"/>
<dbReference type="PRINTS" id="PR00205">
    <property type="entry name" value="CADHERIN"/>
</dbReference>
<evidence type="ECO:0000313" key="8">
    <source>
        <dbReference type="EMBL" id="KIH65936.1"/>
    </source>
</evidence>
<dbReference type="PANTHER" id="PTHR24028">
    <property type="entry name" value="CADHERIN-87A"/>
    <property type="match status" value="1"/>
</dbReference>
<evidence type="ECO:0000256" key="2">
    <source>
        <dbReference type="ARBA" id="ARBA00022692"/>
    </source>
</evidence>
<dbReference type="Pfam" id="PF00028">
    <property type="entry name" value="Cadherin"/>
    <property type="match status" value="1"/>
</dbReference>
<dbReference type="Gene3D" id="2.60.40.60">
    <property type="entry name" value="Cadherins"/>
    <property type="match status" value="4"/>
</dbReference>
<feature type="compositionally biased region" description="Polar residues" evidence="6">
    <location>
        <begin position="357"/>
        <end position="369"/>
    </location>
</feature>
<feature type="domain" description="Cadherin" evidence="7">
    <location>
        <begin position="124"/>
        <end position="229"/>
    </location>
</feature>
<keyword evidence="3" id="KW-0472">Membrane</keyword>
<dbReference type="GO" id="GO:0007156">
    <property type="term" value="P:homophilic cell adhesion via plasma membrane adhesion molecules"/>
    <property type="evidence" value="ECO:0007669"/>
    <property type="project" value="InterPro"/>
</dbReference>
<feature type="domain" description="Cadherin" evidence="7">
    <location>
        <begin position="234"/>
        <end position="351"/>
    </location>
</feature>
<comment type="subcellular location">
    <subcellularLocation>
        <location evidence="1">Membrane</location>
        <topology evidence="1">Single-pass membrane protein</topology>
    </subcellularLocation>
</comment>
<evidence type="ECO:0000256" key="5">
    <source>
        <dbReference type="PROSITE-ProRule" id="PRU00043"/>
    </source>
</evidence>
<evidence type="ECO:0000256" key="1">
    <source>
        <dbReference type="ARBA" id="ARBA00004167"/>
    </source>
</evidence>
<dbReference type="SUPFAM" id="SSF49313">
    <property type="entry name" value="Cadherin-like"/>
    <property type="match status" value="4"/>
</dbReference>
<dbReference type="EMBL" id="KN727336">
    <property type="protein sequence ID" value="KIH65936.1"/>
    <property type="molecule type" value="Genomic_DNA"/>
</dbReference>
<dbReference type="GO" id="GO:0005886">
    <property type="term" value="C:plasma membrane"/>
    <property type="evidence" value="ECO:0007669"/>
    <property type="project" value="TreeGrafter"/>
</dbReference>
<dbReference type="InterPro" id="IPR050174">
    <property type="entry name" value="Protocadherin/Cadherin-CA"/>
</dbReference>
<dbReference type="PROSITE" id="PS50268">
    <property type="entry name" value="CADHERIN_2"/>
    <property type="match status" value="2"/>
</dbReference>
<dbReference type="AlphaFoldDB" id="A0A0C2H8R9"/>
<keyword evidence="9" id="KW-1185">Reference proteome</keyword>
<dbReference type="InterPro" id="IPR002126">
    <property type="entry name" value="Cadherin-like_dom"/>
</dbReference>
<dbReference type="PANTHER" id="PTHR24028:SF328">
    <property type="entry name" value="CADHERIN-3"/>
    <property type="match status" value="1"/>
</dbReference>
<name>A0A0C2H8R9_9BILA</name>
<evidence type="ECO:0000256" key="6">
    <source>
        <dbReference type="SAM" id="MobiDB-lite"/>
    </source>
</evidence>
<keyword evidence="2" id="KW-0812">Transmembrane</keyword>
<keyword evidence="5" id="KW-0106">Calcium</keyword>
<evidence type="ECO:0000259" key="7">
    <source>
        <dbReference type="PROSITE" id="PS50268"/>
    </source>
</evidence>
<sequence>MGREIRVRVVIIAEDDEEIAFEKSTYEIKVMENLPLNGYVLHPQLLNAGQGHVEYSINTQNDATILADLLDIDENGRITIKEELLGYVGTYEFQVRAVKGERLASADVIMHILPAYKCVPSFAGDNNLEFVIDENMLPGTTIGTVSAEELNPKCEMKYLLWDPLMHKYTNETKIATIDTRSGELKSKISFDYEKQAMYPLVLGLQAGTHQFAQLASTIRVVDVDDHPLEAVVDALTVEIFKVPEDTRLGTIIATMRAVDGDRTQTVFYRLKDVSKEFSVNSTTGEVILAYALDRETKDYYTIYVTKSKFRNDNGPLFEQSRYHVLVGKNALPGEPILTVSAFDPDQPVPGNGKELESQGNPGSTTIFDW</sequence>
<evidence type="ECO:0000313" key="9">
    <source>
        <dbReference type="Proteomes" id="UP000054047"/>
    </source>
</evidence>
<dbReference type="Proteomes" id="UP000054047">
    <property type="component" value="Unassembled WGS sequence"/>
</dbReference>
<dbReference type="GO" id="GO:0005509">
    <property type="term" value="F:calcium ion binding"/>
    <property type="evidence" value="ECO:0007669"/>
    <property type="project" value="UniProtKB-UniRule"/>
</dbReference>
<dbReference type="InterPro" id="IPR015919">
    <property type="entry name" value="Cadherin-like_sf"/>
</dbReference>
<dbReference type="CDD" id="cd11304">
    <property type="entry name" value="Cadherin_repeat"/>
    <property type="match status" value="2"/>
</dbReference>
<evidence type="ECO:0000256" key="3">
    <source>
        <dbReference type="ARBA" id="ARBA00022989"/>
    </source>
</evidence>
<protein>
    <submittedName>
        <fullName evidence="8">Cadherin domain protein</fullName>
    </submittedName>
</protein>